<protein>
    <submittedName>
        <fullName evidence="1">Uncharacterized protein</fullName>
    </submittedName>
</protein>
<dbReference type="EMBL" id="KZ819192">
    <property type="protein sequence ID" value="PWZ00636.1"/>
    <property type="molecule type" value="Genomic_DNA"/>
</dbReference>
<dbReference type="AlphaFoldDB" id="A0A317XQQ2"/>
<dbReference type="Proteomes" id="UP000246740">
    <property type="component" value="Unassembled WGS sequence"/>
</dbReference>
<proteinExistence type="predicted"/>
<accession>A0A317XQQ2</accession>
<organism evidence="1 2">
    <name type="scientific">Testicularia cyperi</name>
    <dbReference type="NCBI Taxonomy" id="1882483"/>
    <lineage>
        <taxon>Eukaryota</taxon>
        <taxon>Fungi</taxon>
        <taxon>Dikarya</taxon>
        <taxon>Basidiomycota</taxon>
        <taxon>Ustilaginomycotina</taxon>
        <taxon>Ustilaginomycetes</taxon>
        <taxon>Ustilaginales</taxon>
        <taxon>Anthracoideaceae</taxon>
        <taxon>Testicularia</taxon>
    </lineage>
</organism>
<reference evidence="1 2" key="1">
    <citation type="journal article" date="2018" name="Mol. Biol. Evol.">
        <title>Broad Genomic Sampling Reveals a Smut Pathogenic Ancestry of the Fungal Clade Ustilaginomycotina.</title>
        <authorList>
            <person name="Kijpornyongpan T."/>
            <person name="Mondo S.J."/>
            <person name="Barry K."/>
            <person name="Sandor L."/>
            <person name="Lee J."/>
            <person name="Lipzen A."/>
            <person name="Pangilinan J."/>
            <person name="LaButti K."/>
            <person name="Hainaut M."/>
            <person name="Henrissat B."/>
            <person name="Grigoriev I.V."/>
            <person name="Spatafora J.W."/>
            <person name="Aime M.C."/>
        </authorList>
    </citation>
    <scope>NUCLEOTIDE SEQUENCE [LARGE SCALE GENOMIC DNA]</scope>
    <source>
        <strain evidence="1 2">MCA 3645</strain>
    </source>
</reference>
<name>A0A317XQQ2_9BASI</name>
<evidence type="ECO:0000313" key="2">
    <source>
        <dbReference type="Proteomes" id="UP000246740"/>
    </source>
</evidence>
<evidence type="ECO:0000313" key="1">
    <source>
        <dbReference type="EMBL" id="PWZ00636.1"/>
    </source>
</evidence>
<keyword evidence="2" id="KW-1185">Reference proteome</keyword>
<gene>
    <name evidence="1" type="ORF">BCV70DRAFT_98775</name>
</gene>
<sequence>MHPYNVRGARLQRLCTTAQCSNRCAWVSTHGLAHYPLHMQRNMPHPHGLLPLTHSCQCLSARRQAHDALPLLFRRPRQRAELPADSPLRLCLMYVWPKARLLAEARVICGIQPYFLRCEPSGLPQNPPFDPADAAGRPTQRLFSRFADALCLAAECYTARLSWFRSKSTGQAFQFGECGCCVRSLSLSLRRASLYT</sequence>
<dbReference type="InParanoid" id="A0A317XQQ2"/>